<evidence type="ECO:0000259" key="8">
    <source>
        <dbReference type="Pfam" id="PF02687"/>
    </source>
</evidence>
<proteinExistence type="inferred from homology"/>
<dbReference type="InterPro" id="IPR050250">
    <property type="entry name" value="Macrolide_Exporter_MacB"/>
</dbReference>
<feature type="transmembrane region" description="Helical" evidence="7">
    <location>
        <begin position="277"/>
        <end position="297"/>
    </location>
</feature>
<feature type="domain" description="ABC3 transporter permease C-terminal" evidence="8">
    <location>
        <begin position="277"/>
        <end position="395"/>
    </location>
</feature>
<dbReference type="InterPro" id="IPR025857">
    <property type="entry name" value="MacB_PCD"/>
</dbReference>
<dbReference type="PANTHER" id="PTHR30572">
    <property type="entry name" value="MEMBRANE COMPONENT OF TRANSPORTER-RELATED"/>
    <property type="match status" value="1"/>
</dbReference>
<dbReference type="EMBL" id="PTJD01000004">
    <property type="protein sequence ID" value="PPK97215.1"/>
    <property type="molecule type" value="Genomic_DNA"/>
</dbReference>
<feature type="transmembrane region" description="Helical" evidence="7">
    <location>
        <begin position="317"/>
        <end position="344"/>
    </location>
</feature>
<evidence type="ECO:0000313" key="10">
    <source>
        <dbReference type="EMBL" id="PPK97215.1"/>
    </source>
</evidence>
<sequence length="403" mass="42230">MTSVVAALTEAWSEIRVHKVRVVLALVGVFLAVFAMTTITAVGNMGRQMLGESFERSAGRPATLRLDLHPNGMPSKESTARAERAVAAAIDRYDVRWHTTNGQAQFPFRFPDGAAMVDTTIVDPSYGTIHRTLPTAGRWFTPADAEGFAPRLVVNAAMAERLGGFDPARPMTVVLGGDTPVRATVIGVAETPWGGQMPAAFMLADAAERWSPLDPQFSGTPATELWVPSHDAEALSASLQQELSAALPGFSVGVGRSDGGDDLGILDAVLDYGVRGVGIFALVLGGIGVLNVGLVTVRQRIREIGVRRSFGATSTRVFVAVLLESVCATAAAGALAVALSVALVENFPLEMVLPPGLTLTDVPRFPFSAALEGFLAATAIGALAGVVPAAMAVRAKVIDAIRY</sequence>
<evidence type="ECO:0000256" key="5">
    <source>
        <dbReference type="ARBA" id="ARBA00023136"/>
    </source>
</evidence>
<keyword evidence="11" id="KW-1185">Reference proteome</keyword>
<name>A0A2S6IST7_9ACTN</name>
<comment type="subcellular location">
    <subcellularLocation>
        <location evidence="1">Cell membrane</location>
        <topology evidence="1">Multi-pass membrane protein</topology>
    </subcellularLocation>
</comment>
<feature type="transmembrane region" description="Helical" evidence="7">
    <location>
        <begin position="373"/>
        <end position="393"/>
    </location>
</feature>
<keyword evidence="3 7" id="KW-0812">Transmembrane</keyword>
<dbReference type="OrthoDB" id="3510103at2"/>
<dbReference type="GO" id="GO:0005886">
    <property type="term" value="C:plasma membrane"/>
    <property type="evidence" value="ECO:0007669"/>
    <property type="project" value="UniProtKB-SubCell"/>
</dbReference>
<dbReference type="InterPro" id="IPR003838">
    <property type="entry name" value="ABC3_permease_C"/>
</dbReference>
<keyword evidence="5 7" id="KW-0472">Membrane</keyword>
<evidence type="ECO:0000256" key="6">
    <source>
        <dbReference type="ARBA" id="ARBA00038076"/>
    </source>
</evidence>
<dbReference type="PANTHER" id="PTHR30572:SF4">
    <property type="entry name" value="ABC TRANSPORTER PERMEASE YTRF"/>
    <property type="match status" value="1"/>
</dbReference>
<dbReference type="Pfam" id="PF12704">
    <property type="entry name" value="MacB_PCD"/>
    <property type="match status" value="1"/>
</dbReference>
<feature type="transmembrane region" description="Helical" evidence="7">
    <location>
        <begin position="22"/>
        <end position="43"/>
    </location>
</feature>
<feature type="domain" description="MacB-like periplasmic core" evidence="9">
    <location>
        <begin position="23"/>
        <end position="211"/>
    </location>
</feature>
<dbReference type="Proteomes" id="UP000239485">
    <property type="component" value="Unassembled WGS sequence"/>
</dbReference>
<evidence type="ECO:0000256" key="2">
    <source>
        <dbReference type="ARBA" id="ARBA00022475"/>
    </source>
</evidence>
<evidence type="ECO:0000256" key="1">
    <source>
        <dbReference type="ARBA" id="ARBA00004651"/>
    </source>
</evidence>
<accession>A0A2S6IST7</accession>
<dbReference type="GO" id="GO:0022857">
    <property type="term" value="F:transmembrane transporter activity"/>
    <property type="evidence" value="ECO:0007669"/>
    <property type="project" value="TreeGrafter"/>
</dbReference>
<evidence type="ECO:0000313" key="11">
    <source>
        <dbReference type="Proteomes" id="UP000239485"/>
    </source>
</evidence>
<organism evidence="10 11">
    <name type="scientific">Kineococcus xinjiangensis</name>
    <dbReference type="NCBI Taxonomy" id="512762"/>
    <lineage>
        <taxon>Bacteria</taxon>
        <taxon>Bacillati</taxon>
        <taxon>Actinomycetota</taxon>
        <taxon>Actinomycetes</taxon>
        <taxon>Kineosporiales</taxon>
        <taxon>Kineosporiaceae</taxon>
        <taxon>Kineococcus</taxon>
    </lineage>
</organism>
<evidence type="ECO:0000256" key="7">
    <source>
        <dbReference type="SAM" id="Phobius"/>
    </source>
</evidence>
<protein>
    <submittedName>
        <fullName evidence="10">Putative ABC transport system permease protein</fullName>
    </submittedName>
</protein>
<evidence type="ECO:0000256" key="4">
    <source>
        <dbReference type="ARBA" id="ARBA00022989"/>
    </source>
</evidence>
<keyword evidence="2" id="KW-1003">Cell membrane</keyword>
<dbReference type="RefSeq" id="WP_104432060.1">
    <property type="nucleotide sequence ID" value="NZ_PTJD01000004.1"/>
</dbReference>
<evidence type="ECO:0000256" key="3">
    <source>
        <dbReference type="ARBA" id="ARBA00022692"/>
    </source>
</evidence>
<reference evidence="10 11" key="1">
    <citation type="submission" date="2018-02" db="EMBL/GenBank/DDBJ databases">
        <title>Genomic Encyclopedia of Archaeal and Bacterial Type Strains, Phase II (KMG-II): from individual species to whole genera.</title>
        <authorList>
            <person name="Goeker M."/>
        </authorList>
    </citation>
    <scope>NUCLEOTIDE SEQUENCE [LARGE SCALE GENOMIC DNA]</scope>
    <source>
        <strain evidence="10 11">DSM 22857</strain>
    </source>
</reference>
<dbReference type="AlphaFoldDB" id="A0A2S6IST7"/>
<comment type="similarity">
    <text evidence="6">Belongs to the ABC-4 integral membrane protein family.</text>
</comment>
<evidence type="ECO:0000259" key="9">
    <source>
        <dbReference type="Pfam" id="PF12704"/>
    </source>
</evidence>
<keyword evidence="4 7" id="KW-1133">Transmembrane helix</keyword>
<comment type="caution">
    <text evidence="10">The sequence shown here is derived from an EMBL/GenBank/DDBJ whole genome shotgun (WGS) entry which is preliminary data.</text>
</comment>
<dbReference type="Pfam" id="PF02687">
    <property type="entry name" value="FtsX"/>
    <property type="match status" value="1"/>
</dbReference>
<gene>
    <name evidence="10" type="ORF">CLV92_10430</name>
</gene>